<dbReference type="InterPro" id="IPR050585">
    <property type="entry name" value="Xaa-Pro_dipeptidyl-ppase/CocE"/>
</dbReference>
<protein>
    <submittedName>
        <fullName evidence="4">CocE/NonD family hydrolase</fullName>
    </submittedName>
</protein>
<dbReference type="SMART" id="SM00939">
    <property type="entry name" value="PepX_C"/>
    <property type="match status" value="1"/>
</dbReference>
<keyword evidence="1 4" id="KW-0378">Hydrolase</keyword>
<comment type="caution">
    <text evidence="4">The sequence shown here is derived from an EMBL/GenBank/DDBJ whole genome shotgun (WGS) entry which is preliminary data.</text>
</comment>
<accession>A0ABU2C1I2</accession>
<evidence type="ECO:0000256" key="2">
    <source>
        <dbReference type="SAM" id="SignalP"/>
    </source>
</evidence>
<dbReference type="InterPro" id="IPR008979">
    <property type="entry name" value="Galactose-bd-like_sf"/>
</dbReference>
<dbReference type="SUPFAM" id="SSF53474">
    <property type="entry name" value="alpha/beta-Hydrolases"/>
    <property type="match status" value="1"/>
</dbReference>
<feature type="domain" description="Xaa-Pro dipeptidyl-peptidase C-terminal" evidence="3">
    <location>
        <begin position="345"/>
        <end position="607"/>
    </location>
</feature>
<keyword evidence="2" id="KW-0732">Signal</keyword>
<dbReference type="PANTHER" id="PTHR43056:SF10">
    <property type="entry name" value="COCE_NOND FAMILY, PUTATIVE (AFU_ORTHOLOGUE AFUA_7G00600)-RELATED"/>
    <property type="match status" value="1"/>
</dbReference>
<dbReference type="InterPro" id="IPR005674">
    <property type="entry name" value="CocE/Ser_esterase"/>
</dbReference>
<dbReference type="PANTHER" id="PTHR43056">
    <property type="entry name" value="PEPTIDASE S9 PROLYL OLIGOPEPTIDASE"/>
    <property type="match status" value="1"/>
</dbReference>
<dbReference type="Gene3D" id="2.60.120.260">
    <property type="entry name" value="Galactose-binding domain-like"/>
    <property type="match status" value="1"/>
</dbReference>
<dbReference type="RefSeq" id="WP_310306278.1">
    <property type="nucleotide sequence ID" value="NZ_BAAAPS010000006.1"/>
</dbReference>
<evidence type="ECO:0000313" key="4">
    <source>
        <dbReference type="EMBL" id="MDR7364538.1"/>
    </source>
</evidence>
<dbReference type="Gene3D" id="1.10.3020.10">
    <property type="entry name" value="alpha-amino acid ester hydrolase ( Helical cap domain)"/>
    <property type="match status" value="1"/>
</dbReference>
<dbReference type="SUPFAM" id="SSF49785">
    <property type="entry name" value="Galactose-binding domain-like"/>
    <property type="match status" value="1"/>
</dbReference>
<evidence type="ECO:0000259" key="3">
    <source>
        <dbReference type="SMART" id="SM00939"/>
    </source>
</evidence>
<dbReference type="Gene3D" id="3.40.50.1820">
    <property type="entry name" value="alpha/beta hydrolase"/>
    <property type="match status" value="1"/>
</dbReference>
<feature type="chain" id="PRO_5045763726" evidence="2">
    <location>
        <begin position="21"/>
        <end position="612"/>
    </location>
</feature>
<proteinExistence type="predicted"/>
<dbReference type="InterPro" id="IPR000383">
    <property type="entry name" value="Xaa-Pro-like_dom"/>
</dbReference>
<feature type="signal peptide" evidence="2">
    <location>
        <begin position="1"/>
        <end position="20"/>
    </location>
</feature>
<dbReference type="InterPro" id="IPR029058">
    <property type="entry name" value="AB_hydrolase_fold"/>
</dbReference>
<evidence type="ECO:0000313" key="5">
    <source>
        <dbReference type="Proteomes" id="UP001183648"/>
    </source>
</evidence>
<organism evidence="4 5">
    <name type="scientific">Nocardioides marmoribigeumensis</name>
    <dbReference type="NCBI Taxonomy" id="433649"/>
    <lineage>
        <taxon>Bacteria</taxon>
        <taxon>Bacillati</taxon>
        <taxon>Actinomycetota</taxon>
        <taxon>Actinomycetes</taxon>
        <taxon>Propionibacteriales</taxon>
        <taxon>Nocardioidaceae</taxon>
        <taxon>Nocardioides</taxon>
    </lineage>
</organism>
<reference evidence="4 5" key="1">
    <citation type="submission" date="2023-07" db="EMBL/GenBank/DDBJ databases">
        <title>Sequencing the genomes of 1000 actinobacteria strains.</title>
        <authorList>
            <person name="Klenk H.-P."/>
        </authorList>
    </citation>
    <scope>NUCLEOTIDE SEQUENCE [LARGE SCALE GENOMIC DNA]</scope>
    <source>
        <strain evidence="4 5">DSM 19426</strain>
    </source>
</reference>
<dbReference type="InterPro" id="IPR013736">
    <property type="entry name" value="Xaa-Pro_dipept_C"/>
</dbReference>
<keyword evidence="5" id="KW-1185">Reference proteome</keyword>
<dbReference type="NCBIfam" id="TIGR00976">
    <property type="entry name" value="CocE_NonD"/>
    <property type="match status" value="1"/>
</dbReference>
<dbReference type="EMBL" id="JAVDYG010000001">
    <property type="protein sequence ID" value="MDR7364538.1"/>
    <property type="molecule type" value="Genomic_DNA"/>
</dbReference>
<gene>
    <name evidence="4" type="ORF">J2S63_004091</name>
</gene>
<dbReference type="GO" id="GO:0016787">
    <property type="term" value="F:hydrolase activity"/>
    <property type="evidence" value="ECO:0007669"/>
    <property type="project" value="UniProtKB-KW"/>
</dbReference>
<evidence type="ECO:0000256" key="1">
    <source>
        <dbReference type="ARBA" id="ARBA00022801"/>
    </source>
</evidence>
<dbReference type="Proteomes" id="UP001183648">
    <property type="component" value="Unassembled WGS sequence"/>
</dbReference>
<name>A0ABU2C1I2_9ACTN</name>
<sequence>MPPRRLAAAVVSASAVTALAGLPALAPAAQAASSTAPASGWKARPATYGVASTKDVPVRMSDGTVLRADVLRPAKADGTPAPGRFPVIVTQTPYNKSAPGLSFENDYLVQRGYVQVIADVRGTGSSLGTWDSFGPREQLDGKEIVEWAHSSARPWSNGRVGLYGISYGAINQFFTAAQHPAGLRAMFPIVPAGDVYRDVVASGGQIDAGFIPLWLGLVTTAGLVPPAYTATDPAGGTAALLDHVVGATEFQGPTIGSAVTGDAQAYDGPFYRTRSPLRVVDRVTVPTFVVGGEYDLFQRGEPMLYERLRANGVPTRFLLGPWTHLQASSADLSGAHVGTMDELVLRWMDRHVRGVSDRALGSDVKQVTYHEIGGGWRTAPGWMPSSVSARTFQLSGTATPGTPGSLVAATPTSGADDVHPVPVAGLCTRSASQWTAGALAVPPCEDNALNDSVGTSWQTAPLASDLHLMGPINAQLFTSSSRPDAMLSVHIEDVAPDGHVERLTGGWQVLSHRALDLSRSRTLDGRLIQPYHPFTEATQVPMETGKVARIDVEVFPTGAVLRKGHRLRVTVQQYDVPHLLAPLPQVVDSLGSVVTIHHSRTYPSRLVLPVRG</sequence>
<dbReference type="Pfam" id="PF08530">
    <property type="entry name" value="PepX_C"/>
    <property type="match status" value="1"/>
</dbReference>
<dbReference type="Pfam" id="PF02129">
    <property type="entry name" value="Peptidase_S15"/>
    <property type="match status" value="1"/>
</dbReference>